<dbReference type="GO" id="GO:0005737">
    <property type="term" value="C:cytoplasm"/>
    <property type="evidence" value="ECO:0007669"/>
    <property type="project" value="TreeGrafter"/>
</dbReference>
<dbReference type="Proteomes" id="UP000239563">
    <property type="component" value="Chromosome XV"/>
</dbReference>
<gene>
    <name evidence="5" type="ORF">SRS1_15869</name>
</gene>
<evidence type="ECO:0000256" key="2">
    <source>
        <dbReference type="ARBA" id="ARBA00022845"/>
    </source>
</evidence>
<evidence type="ECO:0000256" key="3">
    <source>
        <dbReference type="ARBA" id="ARBA00023193"/>
    </source>
</evidence>
<evidence type="ECO:0008006" key="7">
    <source>
        <dbReference type="Google" id="ProtNLM"/>
    </source>
</evidence>
<protein>
    <recommendedName>
        <fullName evidence="7">Eukaryotic translation initiation factor 4E binding protein</fullName>
    </recommendedName>
</protein>
<dbReference type="PANTHER" id="PTHR12669:SF12">
    <property type="entry name" value="EUKARYOTIC TRANSLATION INITIATION FACTOR 4E-BINDING PROTEIN"/>
    <property type="match status" value="1"/>
</dbReference>
<name>A0A2N8UKP0_9BASI</name>
<dbReference type="Pfam" id="PF05456">
    <property type="entry name" value="eIF_4EBP"/>
    <property type="match status" value="1"/>
</dbReference>
<evidence type="ECO:0000256" key="4">
    <source>
        <dbReference type="SAM" id="MobiDB-lite"/>
    </source>
</evidence>
<comment type="similarity">
    <text evidence="1">Belongs to the eIF4E-binding protein family.</text>
</comment>
<evidence type="ECO:0000256" key="1">
    <source>
        <dbReference type="ARBA" id="ARBA00005480"/>
    </source>
</evidence>
<accession>A0A2N8UKP0</accession>
<evidence type="ECO:0000313" key="5">
    <source>
        <dbReference type="EMBL" id="SJX65043.1"/>
    </source>
</evidence>
<keyword evidence="3" id="KW-0652">Protein synthesis inhibitor</keyword>
<dbReference type="GO" id="GO:0045947">
    <property type="term" value="P:negative regulation of translational initiation"/>
    <property type="evidence" value="ECO:0007669"/>
    <property type="project" value="InterPro"/>
</dbReference>
<organism evidence="5 6">
    <name type="scientific">Sporisorium reilianum f. sp. reilianum</name>
    <dbReference type="NCBI Taxonomy" id="72559"/>
    <lineage>
        <taxon>Eukaryota</taxon>
        <taxon>Fungi</taxon>
        <taxon>Dikarya</taxon>
        <taxon>Basidiomycota</taxon>
        <taxon>Ustilaginomycotina</taxon>
        <taxon>Ustilaginomycetes</taxon>
        <taxon>Ustilaginales</taxon>
        <taxon>Ustilaginaceae</taxon>
        <taxon>Sporisorium</taxon>
    </lineage>
</organism>
<dbReference type="GO" id="GO:0008190">
    <property type="term" value="F:eukaryotic initiation factor 4E binding"/>
    <property type="evidence" value="ECO:0007669"/>
    <property type="project" value="InterPro"/>
</dbReference>
<evidence type="ECO:0000313" key="6">
    <source>
        <dbReference type="Proteomes" id="UP000239563"/>
    </source>
</evidence>
<dbReference type="PANTHER" id="PTHR12669">
    <property type="entry name" value="EUKARYOTIC TRANSLATION INITIATION FACTOR 4E-BINDING PROTEIN"/>
    <property type="match status" value="1"/>
</dbReference>
<dbReference type="AlphaFoldDB" id="A0A2N8UKP0"/>
<sequence>MSSTIPIASSHTTTNGSTSVYGTTPGGTPRISYSRDELLNLASSPLSRSPPNFDLPAAISRTPKLDGDKFDVPANANVIDEEREEEGDEESTAFAMDL</sequence>
<keyword evidence="2" id="KW-0810">Translation regulation</keyword>
<proteinExistence type="inferred from homology"/>
<reference evidence="5 6" key="1">
    <citation type="submission" date="2017-02" db="EMBL/GenBank/DDBJ databases">
        <authorList>
            <person name="Peterson S.W."/>
        </authorList>
    </citation>
    <scope>NUCLEOTIDE SEQUENCE [LARGE SCALE GENOMIC DNA]</scope>
    <source>
        <strain evidence="5 6">SRS1_H2-8</strain>
    </source>
</reference>
<dbReference type="InterPro" id="IPR008606">
    <property type="entry name" value="EIF4EBP"/>
</dbReference>
<feature type="region of interest" description="Disordered" evidence="4">
    <location>
        <begin position="1"/>
        <end position="32"/>
    </location>
</feature>
<dbReference type="EMBL" id="LT795068">
    <property type="protein sequence ID" value="SJX65043.1"/>
    <property type="molecule type" value="Genomic_DNA"/>
</dbReference>
<feature type="compositionally biased region" description="Polar residues" evidence="4">
    <location>
        <begin position="1"/>
        <end position="22"/>
    </location>
</feature>